<sequence length="67" mass="7500">MSKIEIFYGAVMRDLFGIYPKLADMMSEVNAFLAKDGKEIKVLGKQFQATQGVFAVMVEYEDLSSKA</sequence>
<comment type="caution">
    <text evidence="1">The sequence shown here is derived from an EMBL/GenBank/DDBJ whole genome shotgun (WGS) entry which is preliminary data.</text>
</comment>
<dbReference type="Proteomes" id="UP000783287">
    <property type="component" value="Unassembled WGS sequence"/>
</dbReference>
<evidence type="ECO:0000313" key="2">
    <source>
        <dbReference type="Proteomes" id="UP000783287"/>
    </source>
</evidence>
<gene>
    <name evidence="1" type="ORF">KC909_05515</name>
</gene>
<dbReference type="EMBL" id="JAGQLK010000138">
    <property type="protein sequence ID" value="MCA9383795.1"/>
    <property type="molecule type" value="Genomic_DNA"/>
</dbReference>
<reference evidence="1" key="1">
    <citation type="submission" date="2020-04" db="EMBL/GenBank/DDBJ databases">
        <authorList>
            <person name="Zhang T."/>
        </authorList>
    </citation>
    <scope>NUCLEOTIDE SEQUENCE</scope>
    <source>
        <strain evidence="1">HKST-UBA14</strain>
    </source>
</reference>
<dbReference type="AlphaFoldDB" id="A0A955L6H5"/>
<reference evidence="1" key="2">
    <citation type="journal article" date="2021" name="Microbiome">
        <title>Successional dynamics and alternative stable states in a saline activated sludge microbial community over 9 years.</title>
        <authorList>
            <person name="Wang Y."/>
            <person name="Ye J."/>
            <person name="Ju F."/>
            <person name="Liu L."/>
            <person name="Boyd J.A."/>
            <person name="Deng Y."/>
            <person name="Parks D.H."/>
            <person name="Jiang X."/>
            <person name="Yin X."/>
            <person name="Woodcroft B.J."/>
            <person name="Tyson G.W."/>
            <person name="Hugenholtz P."/>
            <person name="Polz M.F."/>
            <person name="Zhang T."/>
        </authorList>
    </citation>
    <scope>NUCLEOTIDE SEQUENCE</scope>
    <source>
        <strain evidence="1">HKST-UBA14</strain>
    </source>
</reference>
<evidence type="ECO:0000313" key="1">
    <source>
        <dbReference type="EMBL" id="MCA9383795.1"/>
    </source>
</evidence>
<proteinExistence type="predicted"/>
<organism evidence="1 2">
    <name type="scientific">Candidatus Dojkabacteria bacterium</name>
    <dbReference type="NCBI Taxonomy" id="2099670"/>
    <lineage>
        <taxon>Bacteria</taxon>
        <taxon>Candidatus Dojkabacteria</taxon>
    </lineage>
</organism>
<accession>A0A955L6H5</accession>
<name>A0A955L6H5_9BACT</name>
<protein>
    <submittedName>
        <fullName evidence="1">Uncharacterized protein</fullName>
    </submittedName>
</protein>